<dbReference type="SUPFAM" id="SSF52317">
    <property type="entry name" value="Class I glutamine amidotransferase-like"/>
    <property type="match status" value="1"/>
</dbReference>
<dbReference type="Proteomes" id="UP001369958">
    <property type="component" value="Chromosome"/>
</dbReference>
<comment type="pathway">
    <text evidence="2">Cofactor biosynthesis; adenosylcobalamin biosynthesis.</text>
</comment>
<evidence type="ECO:0000259" key="10">
    <source>
        <dbReference type="Pfam" id="PF01656"/>
    </source>
</evidence>
<dbReference type="NCBIfam" id="TIGR00379">
    <property type="entry name" value="cobB"/>
    <property type="match status" value="1"/>
</dbReference>
<keyword evidence="9" id="KW-0315">Glutamine amidotransferase</keyword>
<dbReference type="Pfam" id="PF07685">
    <property type="entry name" value="GATase_3"/>
    <property type="match status" value="1"/>
</dbReference>
<evidence type="ECO:0000313" key="13">
    <source>
        <dbReference type="Proteomes" id="UP001369958"/>
    </source>
</evidence>
<feature type="domain" description="CobQ/CobB/MinD/ParA nucleotide binding" evidence="10">
    <location>
        <begin position="10"/>
        <end position="211"/>
    </location>
</feature>
<evidence type="ECO:0000256" key="6">
    <source>
        <dbReference type="ARBA" id="ARBA00022741"/>
    </source>
</evidence>
<name>A0ABZ2HYA2_9HYPH</name>
<comment type="similarity">
    <text evidence="3">Belongs to the CobB/CobQ family. CobQ subfamily.</text>
</comment>
<accession>A0ABZ2HYA2</accession>
<dbReference type="CDD" id="cd05388">
    <property type="entry name" value="CobB_N"/>
    <property type="match status" value="1"/>
</dbReference>
<keyword evidence="8" id="KW-0460">Magnesium</keyword>
<keyword evidence="5" id="KW-0436">Ligase</keyword>
<dbReference type="RefSeq" id="WP_338608018.1">
    <property type="nucleotide sequence ID" value="NZ_CP146275.1"/>
</dbReference>
<evidence type="ECO:0000256" key="1">
    <source>
        <dbReference type="ARBA" id="ARBA00001946"/>
    </source>
</evidence>
<gene>
    <name evidence="12" type="ORF">V6617_16545</name>
</gene>
<sequence length="467" mass="49013">MTDPSPRGFIIAAPRSGSGKTAITLGIARALVNSGYRVAPAKTGPDYIDPAFLSRAAQADAGEVETGSPFAAATQKSTAAINLDPWAMDAATLTARAAQHAERHDILLIEGVMGLFDSAIDGKGSTADLAATLNLPVILVVDCDRQAQSVAALVHGFASWRNDVTIAGIILNKVASDRHETMLRDALAKTAIPCLGAIPRRADLALPERHLGLVLPGDIEGIEDHLARAGSIMTTHLDFRLLGAIAAPVAPAAQIASLAPLGQRIAIAHDAAFAFIYPHLLESWHNAGASLNFFSPLANEAPDAGADAVFLPGGYPELHGATLANASGFKSGLIKARDRGALIYGECGGYMVLGQTLTDKSGATYPMAGLLPVSTAIDRPRRVLGYRRLTHASPLPWPEKLCGHEFHYSQQYFPNVEQSGVTERSTPYLLAPLFGAVDALGTALDPMGCVLENVMGSYAHIIEGAAQ</sequence>
<comment type="cofactor">
    <cofactor evidence="1">
        <name>Mg(2+)</name>
        <dbReference type="ChEBI" id="CHEBI:18420"/>
    </cofactor>
</comment>
<dbReference type="Pfam" id="PF01656">
    <property type="entry name" value="CbiA"/>
    <property type="match status" value="1"/>
</dbReference>
<evidence type="ECO:0000256" key="2">
    <source>
        <dbReference type="ARBA" id="ARBA00004953"/>
    </source>
</evidence>
<dbReference type="InterPro" id="IPR004484">
    <property type="entry name" value="CbiA/CobB_synth"/>
</dbReference>
<dbReference type="InterPro" id="IPR011698">
    <property type="entry name" value="GATase_3"/>
</dbReference>
<dbReference type="InterPro" id="IPR029062">
    <property type="entry name" value="Class_I_gatase-like"/>
</dbReference>
<evidence type="ECO:0000256" key="7">
    <source>
        <dbReference type="ARBA" id="ARBA00022840"/>
    </source>
</evidence>
<keyword evidence="7" id="KW-0067">ATP-binding</keyword>
<reference evidence="12 13" key="1">
    <citation type="submission" date="2024-02" db="EMBL/GenBank/DDBJ databases">
        <title>Complete genome sequence of Pelagibacterium nitratireducens ZH15.</title>
        <authorList>
            <person name="Zhao L.H."/>
        </authorList>
    </citation>
    <scope>NUCLEOTIDE SEQUENCE [LARGE SCALE GENOMIC DNA]</scope>
    <source>
        <strain evidence="12 13">ZH15</strain>
    </source>
</reference>
<evidence type="ECO:0000256" key="8">
    <source>
        <dbReference type="ARBA" id="ARBA00022842"/>
    </source>
</evidence>
<dbReference type="EMBL" id="CP146275">
    <property type="protein sequence ID" value="WWT32596.1"/>
    <property type="molecule type" value="Genomic_DNA"/>
</dbReference>
<evidence type="ECO:0000313" key="12">
    <source>
        <dbReference type="EMBL" id="WWT32596.1"/>
    </source>
</evidence>
<dbReference type="Gene3D" id="3.40.50.300">
    <property type="entry name" value="P-loop containing nucleotide triphosphate hydrolases"/>
    <property type="match status" value="1"/>
</dbReference>
<proteinExistence type="inferred from homology"/>
<feature type="domain" description="CobB/CobQ-like glutamine amidotransferase" evidence="11">
    <location>
        <begin position="264"/>
        <end position="462"/>
    </location>
</feature>
<evidence type="ECO:0000256" key="4">
    <source>
        <dbReference type="ARBA" id="ARBA00022573"/>
    </source>
</evidence>
<dbReference type="InterPro" id="IPR027417">
    <property type="entry name" value="P-loop_NTPase"/>
</dbReference>
<dbReference type="PANTHER" id="PTHR43873">
    <property type="entry name" value="COBYRINATE A,C-DIAMIDE SYNTHASE"/>
    <property type="match status" value="1"/>
</dbReference>
<dbReference type="PROSITE" id="PS51274">
    <property type="entry name" value="GATASE_COBBQ"/>
    <property type="match status" value="1"/>
</dbReference>
<keyword evidence="13" id="KW-1185">Reference proteome</keyword>
<keyword evidence="6" id="KW-0547">Nucleotide-binding</keyword>
<dbReference type="NCBIfam" id="NF002204">
    <property type="entry name" value="PRK01077.1"/>
    <property type="match status" value="1"/>
</dbReference>
<dbReference type="SUPFAM" id="SSF52540">
    <property type="entry name" value="P-loop containing nucleoside triphosphate hydrolases"/>
    <property type="match status" value="1"/>
</dbReference>
<evidence type="ECO:0000256" key="3">
    <source>
        <dbReference type="ARBA" id="ARBA00006205"/>
    </source>
</evidence>
<dbReference type="PANTHER" id="PTHR43873:SF1">
    <property type="entry name" value="COBYRINATE A,C-DIAMIDE SYNTHASE"/>
    <property type="match status" value="1"/>
</dbReference>
<organism evidence="12 13">
    <name type="scientific">Pelagibacterium nitratireducens</name>
    <dbReference type="NCBI Taxonomy" id="1046114"/>
    <lineage>
        <taxon>Bacteria</taxon>
        <taxon>Pseudomonadati</taxon>
        <taxon>Pseudomonadota</taxon>
        <taxon>Alphaproteobacteria</taxon>
        <taxon>Hyphomicrobiales</taxon>
        <taxon>Devosiaceae</taxon>
        <taxon>Pelagibacterium</taxon>
    </lineage>
</organism>
<evidence type="ECO:0000259" key="11">
    <source>
        <dbReference type="Pfam" id="PF07685"/>
    </source>
</evidence>
<evidence type="ECO:0000256" key="5">
    <source>
        <dbReference type="ARBA" id="ARBA00022598"/>
    </source>
</evidence>
<evidence type="ECO:0000256" key="9">
    <source>
        <dbReference type="ARBA" id="ARBA00022962"/>
    </source>
</evidence>
<dbReference type="Gene3D" id="3.40.50.880">
    <property type="match status" value="1"/>
</dbReference>
<dbReference type="InterPro" id="IPR002586">
    <property type="entry name" value="CobQ/CobB/MinD/ParA_Nub-bd_dom"/>
</dbReference>
<keyword evidence="4" id="KW-0169">Cobalamin biosynthesis</keyword>
<protein>
    <submittedName>
        <fullName evidence="12">Cobyrinate a,c-diamide synthase</fullName>
    </submittedName>
</protein>